<keyword evidence="1" id="KW-0472">Membrane</keyword>
<evidence type="ECO:0000313" key="2">
    <source>
        <dbReference type="EMBL" id="OGY29350.1"/>
    </source>
</evidence>
<keyword evidence="1" id="KW-0812">Transmembrane</keyword>
<comment type="caution">
    <text evidence="2">The sequence shown here is derived from an EMBL/GenBank/DDBJ whole genome shotgun (WGS) entry which is preliminary data.</text>
</comment>
<evidence type="ECO:0000256" key="1">
    <source>
        <dbReference type="SAM" id="Phobius"/>
    </source>
</evidence>
<dbReference type="EMBL" id="MHCZ01000035">
    <property type="protein sequence ID" value="OGY29350.1"/>
    <property type="molecule type" value="Genomic_DNA"/>
</dbReference>
<evidence type="ECO:0000313" key="3">
    <source>
        <dbReference type="Proteomes" id="UP000178068"/>
    </source>
</evidence>
<name>A0A1G1WPS8_9BACT</name>
<organism evidence="2 3">
    <name type="scientific">Candidatus Woykebacteria bacterium RIFCSPHIGHO2_12_FULL_45_10</name>
    <dbReference type="NCBI Taxonomy" id="1802603"/>
    <lineage>
        <taxon>Bacteria</taxon>
        <taxon>Candidatus Woykeibacteriota</taxon>
    </lineage>
</organism>
<accession>A0A1G1WPS8</accession>
<reference evidence="2 3" key="1">
    <citation type="journal article" date="2016" name="Nat. Commun.">
        <title>Thousands of microbial genomes shed light on interconnected biogeochemical processes in an aquifer system.</title>
        <authorList>
            <person name="Anantharaman K."/>
            <person name="Brown C.T."/>
            <person name="Hug L.A."/>
            <person name="Sharon I."/>
            <person name="Castelle C.J."/>
            <person name="Probst A.J."/>
            <person name="Thomas B.C."/>
            <person name="Singh A."/>
            <person name="Wilkins M.J."/>
            <person name="Karaoz U."/>
            <person name="Brodie E.L."/>
            <person name="Williams K.H."/>
            <person name="Hubbard S.S."/>
            <person name="Banfield J.F."/>
        </authorList>
    </citation>
    <scope>NUCLEOTIDE SEQUENCE [LARGE SCALE GENOMIC DNA]</scope>
</reference>
<dbReference type="Proteomes" id="UP000178068">
    <property type="component" value="Unassembled WGS sequence"/>
</dbReference>
<keyword evidence="1" id="KW-1133">Transmembrane helix</keyword>
<sequence>MPKVFPLKLLDETILPVFLIFGAKIGGLLLANIVFNLNWEPSFTQFSLSTPFVRYLDPNSAQPARDVGTIAMFAAIAVGFGWVVFRAHELHLAYLHPSIIKKLFLAGKDKLLVDSFEIYHQAASWLALTWFVFIQSWLEVLSSNVSLAAFSFGASVVLTLNILLFLDLQREALGSGKKINY</sequence>
<proteinExistence type="predicted"/>
<gene>
    <name evidence="2" type="ORF">A3F35_00245</name>
</gene>
<dbReference type="AlphaFoldDB" id="A0A1G1WPS8"/>
<feature type="transmembrane region" description="Helical" evidence="1">
    <location>
        <begin position="12"/>
        <end position="35"/>
    </location>
</feature>
<feature type="transmembrane region" description="Helical" evidence="1">
    <location>
        <begin position="144"/>
        <end position="168"/>
    </location>
</feature>
<feature type="transmembrane region" description="Helical" evidence="1">
    <location>
        <begin position="118"/>
        <end position="138"/>
    </location>
</feature>
<protein>
    <submittedName>
        <fullName evidence="2">Uncharacterized protein</fullName>
    </submittedName>
</protein>
<feature type="transmembrane region" description="Helical" evidence="1">
    <location>
        <begin position="67"/>
        <end position="85"/>
    </location>
</feature>